<accession>A0AAU7C892</accession>
<keyword evidence="1" id="KW-0719">Serine esterase</keyword>
<dbReference type="GO" id="GO:0052689">
    <property type="term" value="F:carboxylic ester hydrolase activity"/>
    <property type="evidence" value="ECO:0007669"/>
    <property type="project" value="UniProtKB-KW"/>
</dbReference>
<organism evidence="5">
    <name type="scientific">Singulisphaera sp. Ch08</name>
    <dbReference type="NCBI Taxonomy" id="3120278"/>
    <lineage>
        <taxon>Bacteria</taxon>
        <taxon>Pseudomonadati</taxon>
        <taxon>Planctomycetota</taxon>
        <taxon>Planctomycetia</taxon>
        <taxon>Isosphaerales</taxon>
        <taxon>Isosphaeraceae</taxon>
        <taxon>Singulisphaera</taxon>
    </lineage>
</organism>
<sequence length="437" mass="47714">MVVTSISEARTGPRLLVLAALTFLVGAPVAFAGFPEASQLPSQTSLPDPLVMLDGHRVASKEEWLAKRRPELKALFQYYMYGQMPPAPAKIETTVARVDPNYFGGKATKKEVAIAFGPAATPEIYLLLVVPNHREGPAPVFLGINFCGNHTVVNDPGVALPSSWMPKNCPGCKDNRATDVGRGSQINVWSIEDVIDRGYAVATFYSGDVAPDHPDFTDGIIPHYYKPGQSKPGPHDWATVAAWAWGLHRAVDYLITNKDIDKSKISVVGHSRLGKAAIVAAAFDERIALAIPHQAGCGGTAPSRGKVGESVKRINTSFPHWFDAAFKEFNDQPDRLPFDQNGLVALVAPRPVLFTNAVDDTWANPEGQFEVLKGADPVYRFLEVEGLEADRMPEPGRLIDSRLGYHIRPGKHSMGKDDWKVFLDYADRQLGKPAVSK</sequence>
<dbReference type="EMBL" id="CP155447">
    <property type="protein sequence ID" value="XBH01338.1"/>
    <property type="molecule type" value="Genomic_DNA"/>
</dbReference>
<proteinExistence type="predicted"/>
<protein>
    <submittedName>
        <fullName evidence="5">Acetylxylan esterase</fullName>
    </submittedName>
</protein>
<keyword evidence="3" id="KW-0378">Hydrolase</keyword>
<evidence type="ECO:0000256" key="2">
    <source>
        <dbReference type="ARBA" id="ARBA00022729"/>
    </source>
</evidence>
<evidence type="ECO:0000256" key="3">
    <source>
        <dbReference type="ARBA" id="ARBA00022801"/>
    </source>
</evidence>
<name>A0AAU7C892_9BACT</name>
<dbReference type="Pfam" id="PF22244">
    <property type="entry name" value="GCE_fung"/>
    <property type="match status" value="1"/>
</dbReference>
<dbReference type="InterPro" id="IPR054579">
    <property type="entry name" value="GCE-like_dom"/>
</dbReference>
<keyword evidence="2" id="KW-0732">Signal</keyword>
<feature type="domain" description="4-O-methyl-glucuronoyl methylesterase-like" evidence="4">
    <location>
        <begin position="195"/>
        <end position="382"/>
    </location>
</feature>
<dbReference type="SUPFAM" id="SSF53474">
    <property type="entry name" value="alpha/beta-Hydrolases"/>
    <property type="match status" value="1"/>
</dbReference>
<gene>
    <name evidence="5" type="ORF">V5E97_23630</name>
</gene>
<evidence type="ECO:0000256" key="1">
    <source>
        <dbReference type="ARBA" id="ARBA00022487"/>
    </source>
</evidence>
<evidence type="ECO:0000259" key="4">
    <source>
        <dbReference type="Pfam" id="PF22244"/>
    </source>
</evidence>
<dbReference type="RefSeq" id="WP_406694037.1">
    <property type="nucleotide sequence ID" value="NZ_CP155447.1"/>
</dbReference>
<dbReference type="AlphaFoldDB" id="A0AAU7C892"/>
<dbReference type="InterPro" id="IPR029058">
    <property type="entry name" value="AB_hydrolase_fold"/>
</dbReference>
<reference evidence="5" key="1">
    <citation type="submission" date="2024-05" db="EMBL/GenBank/DDBJ databases">
        <title>Planctomycetes of the genus Singulisphaera possess chitinolytic capabilities.</title>
        <authorList>
            <person name="Ivanova A."/>
        </authorList>
    </citation>
    <scope>NUCLEOTIDE SEQUENCE</scope>
    <source>
        <strain evidence="5">Ch08T</strain>
    </source>
</reference>
<evidence type="ECO:0000313" key="5">
    <source>
        <dbReference type="EMBL" id="XBH01338.1"/>
    </source>
</evidence>
<dbReference type="Gene3D" id="3.40.50.1820">
    <property type="entry name" value="alpha/beta hydrolase"/>
    <property type="match status" value="1"/>
</dbReference>